<reference evidence="1 2" key="1">
    <citation type="submission" date="2024-03" db="EMBL/GenBank/DDBJ databases">
        <title>A high-quality draft genome sequence of Diaporthe vaccinii, a causative agent of upright dieback and viscid rot disease in cranberry plants.</title>
        <authorList>
            <person name="Sarrasin M."/>
            <person name="Lang B.F."/>
            <person name="Burger G."/>
        </authorList>
    </citation>
    <scope>NUCLEOTIDE SEQUENCE [LARGE SCALE GENOMIC DNA]</scope>
    <source>
        <strain evidence="1 2">IS7</strain>
    </source>
</reference>
<evidence type="ECO:0000313" key="1">
    <source>
        <dbReference type="EMBL" id="KAL2279196.1"/>
    </source>
</evidence>
<gene>
    <name evidence="1" type="ORF">FJTKL_13580</name>
</gene>
<dbReference type="Proteomes" id="UP001600888">
    <property type="component" value="Unassembled WGS sequence"/>
</dbReference>
<comment type="caution">
    <text evidence="1">The sequence shown here is derived from an EMBL/GenBank/DDBJ whole genome shotgun (WGS) entry which is preliminary data.</text>
</comment>
<name>A0ABR4E9V2_9PEZI</name>
<organism evidence="1 2">
    <name type="scientific">Diaporthe vaccinii</name>
    <dbReference type="NCBI Taxonomy" id="105482"/>
    <lineage>
        <taxon>Eukaryota</taxon>
        <taxon>Fungi</taxon>
        <taxon>Dikarya</taxon>
        <taxon>Ascomycota</taxon>
        <taxon>Pezizomycotina</taxon>
        <taxon>Sordariomycetes</taxon>
        <taxon>Sordariomycetidae</taxon>
        <taxon>Diaporthales</taxon>
        <taxon>Diaporthaceae</taxon>
        <taxon>Diaporthe</taxon>
        <taxon>Diaporthe eres species complex</taxon>
    </lineage>
</organism>
<accession>A0ABR4E9V2</accession>
<dbReference type="EMBL" id="JBAWTH010000078">
    <property type="protein sequence ID" value="KAL2279197.1"/>
    <property type="molecule type" value="Genomic_DNA"/>
</dbReference>
<protein>
    <submittedName>
        <fullName evidence="1">Uncharacterized protein</fullName>
    </submittedName>
</protein>
<sequence>MSWSRLVSLLLFKEPELGIRRPLISVLSPRAESLHLPSPEQFRKFLKTPLSSSINCKTIPITSQHACFMWLRYVHMHKL</sequence>
<evidence type="ECO:0000313" key="2">
    <source>
        <dbReference type="Proteomes" id="UP001600888"/>
    </source>
</evidence>
<proteinExistence type="predicted"/>
<keyword evidence="2" id="KW-1185">Reference proteome</keyword>
<dbReference type="EMBL" id="JBAWTH010000078">
    <property type="protein sequence ID" value="KAL2279196.1"/>
    <property type="molecule type" value="Genomic_DNA"/>
</dbReference>